<evidence type="ECO:0000256" key="10">
    <source>
        <dbReference type="ARBA" id="ARBA00022839"/>
    </source>
</evidence>
<dbReference type="SMART" id="SM00479">
    <property type="entry name" value="EXOIII"/>
    <property type="match status" value="1"/>
</dbReference>
<dbReference type="GO" id="GO:0003887">
    <property type="term" value="F:DNA-directed DNA polymerase activity"/>
    <property type="evidence" value="ECO:0007669"/>
    <property type="project" value="UniProtKB-KW"/>
</dbReference>
<dbReference type="PANTHER" id="PTHR30231:SF41">
    <property type="entry name" value="DNA POLYMERASE III SUBUNIT EPSILON"/>
    <property type="match status" value="1"/>
</dbReference>
<dbReference type="InterPro" id="IPR013520">
    <property type="entry name" value="Ribonucl_H"/>
</dbReference>
<evidence type="ECO:0000256" key="12">
    <source>
        <dbReference type="ARBA" id="ARBA00022932"/>
    </source>
</evidence>
<keyword evidence="7 18" id="KW-0540">Nuclease</keyword>
<dbReference type="FunFam" id="3.30.420.10:FF:000012">
    <property type="entry name" value="DNA polymerase III subunit epsilon"/>
    <property type="match status" value="1"/>
</dbReference>
<dbReference type="GO" id="GO:0045004">
    <property type="term" value="P:DNA replication proofreading"/>
    <property type="evidence" value="ECO:0007669"/>
    <property type="project" value="TreeGrafter"/>
</dbReference>
<dbReference type="InterPro" id="IPR006309">
    <property type="entry name" value="DnaQ_proteo"/>
</dbReference>
<keyword evidence="5 18" id="KW-0548">Nucleotidyltransferase</keyword>
<dbReference type="PANTHER" id="PTHR30231">
    <property type="entry name" value="DNA POLYMERASE III SUBUNIT EPSILON"/>
    <property type="match status" value="1"/>
</dbReference>
<dbReference type="GO" id="GO:0003677">
    <property type="term" value="F:DNA binding"/>
    <property type="evidence" value="ECO:0007669"/>
    <property type="project" value="InterPro"/>
</dbReference>
<comment type="function">
    <text evidence="18">DNA polymerase III is a complex, multichain enzyme responsible for most of the replicative synthesis in bacteria. The epsilon subunit contain the editing function and is a proofreading 3'-5' exonuclease.</text>
</comment>
<keyword evidence="8 17" id="KW-0479">Metal-binding</keyword>
<gene>
    <name evidence="18" type="primary">dnaQ</name>
    <name evidence="20" type="ORF">EV697_101352</name>
</gene>
<sequence length="278" mass="32030">MTKEKDIQRQIVLDTETTGMNEFGAHYEGHCIIEIGAVEIINRRYTGRKLHLYIKPDRLVDPEAIKVHGITDDFLKDKPTFLEISEEFIEFIKDAELIIHNAPFDVGFMDYEFKKNNINLRTEDICFVTDTLQMARKMYPGKRNSLDALCTRLHVDNTKRELHGALLDAEILGDVYLTMTGGQKSLFDEHDVHQSSELDVNKVNGISRTDVVDSVKDIIIESREDINDSLVEHNIMDLKLILPTLEEQEAHQKLLKDINKKSKGNCLWVNLLEEENIH</sequence>
<dbReference type="NCBIfam" id="TIGR01406">
    <property type="entry name" value="dnaQ_proteo"/>
    <property type="match status" value="1"/>
</dbReference>
<dbReference type="NCBIfam" id="NF004316">
    <property type="entry name" value="PRK05711.1"/>
    <property type="match status" value="1"/>
</dbReference>
<dbReference type="OrthoDB" id="9804290at2"/>
<keyword evidence="9 18" id="KW-0378">Hydrolase</keyword>
<keyword evidence="10 18" id="KW-0269">Exonuclease</keyword>
<evidence type="ECO:0000256" key="17">
    <source>
        <dbReference type="PIRSR" id="PIRSR606309-3"/>
    </source>
</evidence>
<feature type="binding site" evidence="17">
    <location>
        <position position="168"/>
    </location>
    <ligand>
        <name>a divalent metal cation</name>
        <dbReference type="ChEBI" id="CHEBI:60240"/>
        <label>1</label>
        <note>catalytic</note>
    </ligand>
</feature>
<comment type="catalytic activity">
    <reaction evidence="14 18">
        <text>DNA(n) + a 2'-deoxyribonucleoside 5'-triphosphate = DNA(n+1) + diphosphate</text>
        <dbReference type="Rhea" id="RHEA:22508"/>
        <dbReference type="Rhea" id="RHEA-COMP:17339"/>
        <dbReference type="Rhea" id="RHEA-COMP:17340"/>
        <dbReference type="ChEBI" id="CHEBI:33019"/>
        <dbReference type="ChEBI" id="CHEBI:61560"/>
        <dbReference type="ChEBI" id="CHEBI:173112"/>
        <dbReference type="EC" id="2.7.7.7"/>
    </reaction>
</comment>
<keyword evidence="12 18" id="KW-0239">DNA-directed DNA polymerase</keyword>
<dbReference type="GO" id="GO:0008408">
    <property type="term" value="F:3'-5' exonuclease activity"/>
    <property type="evidence" value="ECO:0007669"/>
    <property type="project" value="TreeGrafter"/>
</dbReference>
<dbReference type="Proteomes" id="UP000294841">
    <property type="component" value="Unassembled WGS sequence"/>
</dbReference>
<evidence type="ECO:0000256" key="11">
    <source>
        <dbReference type="ARBA" id="ARBA00022842"/>
    </source>
</evidence>
<evidence type="ECO:0000256" key="1">
    <source>
        <dbReference type="ARBA" id="ARBA00001936"/>
    </source>
</evidence>
<protein>
    <recommendedName>
        <fullName evidence="3 18">DNA polymerase III subunit epsilon</fullName>
        <ecNumber evidence="2 18">2.7.7.7</ecNumber>
    </recommendedName>
</protein>
<evidence type="ECO:0000256" key="18">
    <source>
        <dbReference type="RuleBase" id="RU364087"/>
    </source>
</evidence>
<dbReference type="InterPro" id="IPR006054">
    <property type="entry name" value="DnaQ"/>
</dbReference>
<comment type="cofactor">
    <cofactor evidence="17">
        <name>Mg(2+)</name>
        <dbReference type="ChEBI" id="CHEBI:18420"/>
    </cofactor>
    <cofactor evidence="17">
        <name>Mn(2+)</name>
        <dbReference type="ChEBI" id="CHEBI:29035"/>
    </cofactor>
    <text evidence="17">Binds 2 divalent metal cations. Magnesium or manganese.</text>
</comment>
<feature type="binding site" evidence="16">
    <location>
        <position position="68"/>
    </location>
    <ligand>
        <name>substrate</name>
    </ligand>
</feature>
<accession>A0A4R2N302</accession>
<evidence type="ECO:0000256" key="13">
    <source>
        <dbReference type="ARBA" id="ARBA00023211"/>
    </source>
</evidence>
<feature type="binding site" evidence="16">
    <location>
        <position position="63"/>
    </location>
    <ligand>
        <name>substrate</name>
    </ligand>
</feature>
<dbReference type="Gene3D" id="3.30.420.10">
    <property type="entry name" value="Ribonuclease H-like superfamily/Ribonuclease H"/>
    <property type="match status" value="1"/>
</dbReference>
<reference evidence="20 21" key="1">
    <citation type="submission" date="2019-03" db="EMBL/GenBank/DDBJ databases">
        <title>Genomic Encyclopedia of Type Strains, Phase IV (KMG-IV): sequencing the most valuable type-strain genomes for metagenomic binning, comparative biology and taxonomic classification.</title>
        <authorList>
            <person name="Goeker M."/>
        </authorList>
    </citation>
    <scope>NUCLEOTIDE SEQUENCE [LARGE SCALE GENOMIC DNA]</scope>
    <source>
        <strain evidence="20 21">DSM 28231</strain>
    </source>
</reference>
<dbReference type="AlphaFoldDB" id="A0A4R2N302"/>
<evidence type="ECO:0000256" key="14">
    <source>
        <dbReference type="ARBA" id="ARBA00049244"/>
    </source>
</evidence>
<organism evidence="20 21">
    <name type="scientific">Bisgaardia hudsonensis</name>
    <dbReference type="NCBI Taxonomy" id="109472"/>
    <lineage>
        <taxon>Bacteria</taxon>
        <taxon>Pseudomonadati</taxon>
        <taxon>Pseudomonadota</taxon>
        <taxon>Gammaproteobacteria</taxon>
        <taxon>Pasteurellales</taxon>
        <taxon>Pasteurellaceae</taxon>
        <taxon>Bisgaardia</taxon>
    </lineage>
</organism>
<evidence type="ECO:0000256" key="5">
    <source>
        <dbReference type="ARBA" id="ARBA00022695"/>
    </source>
</evidence>
<dbReference type="EMBL" id="SLXI01000001">
    <property type="protein sequence ID" value="TCP14217.1"/>
    <property type="molecule type" value="Genomic_DNA"/>
</dbReference>
<keyword evidence="21" id="KW-1185">Reference proteome</keyword>
<feature type="binding site" evidence="16">
    <location>
        <position position="168"/>
    </location>
    <ligand>
        <name>substrate</name>
    </ligand>
</feature>
<dbReference type="NCBIfam" id="TIGR00573">
    <property type="entry name" value="dnaq"/>
    <property type="match status" value="1"/>
</dbReference>
<dbReference type="InterPro" id="IPR036397">
    <property type="entry name" value="RNaseH_sf"/>
</dbReference>
<dbReference type="GO" id="GO:0046872">
    <property type="term" value="F:metal ion binding"/>
    <property type="evidence" value="ECO:0007669"/>
    <property type="project" value="UniProtKB-KW"/>
</dbReference>
<feature type="active site" description="Proton acceptor" evidence="15">
    <location>
        <position position="163"/>
    </location>
</feature>
<comment type="cofactor">
    <cofactor evidence="1 18">
        <name>Mn(2+)</name>
        <dbReference type="ChEBI" id="CHEBI:29035"/>
    </cofactor>
</comment>
<feature type="binding site" evidence="16">
    <location>
        <position position="16"/>
    </location>
    <ligand>
        <name>substrate</name>
    </ligand>
</feature>
<comment type="caution">
    <text evidence="20">The sequence shown here is derived from an EMBL/GenBank/DDBJ whole genome shotgun (WGS) entry which is preliminary data.</text>
</comment>
<feature type="binding site" evidence="17">
    <location>
        <position position="14"/>
    </location>
    <ligand>
        <name>a divalent metal cation</name>
        <dbReference type="ChEBI" id="CHEBI:60240"/>
        <label>1</label>
        <note>catalytic</note>
    </ligand>
</feature>
<dbReference type="RefSeq" id="WP_132021915.1">
    <property type="nucleotide sequence ID" value="NZ_CP016605.1"/>
</dbReference>
<evidence type="ECO:0000256" key="15">
    <source>
        <dbReference type="PIRSR" id="PIRSR606309-1"/>
    </source>
</evidence>
<evidence type="ECO:0000313" key="21">
    <source>
        <dbReference type="Proteomes" id="UP000294841"/>
    </source>
</evidence>
<evidence type="ECO:0000259" key="19">
    <source>
        <dbReference type="SMART" id="SM00479"/>
    </source>
</evidence>
<feature type="binding site" evidence="16">
    <location>
        <position position="14"/>
    </location>
    <ligand>
        <name>substrate</name>
    </ligand>
</feature>
<dbReference type="InterPro" id="IPR012337">
    <property type="entry name" value="RNaseH-like_sf"/>
</dbReference>
<evidence type="ECO:0000256" key="8">
    <source>
        <dbReference type="ARBA" id="ARBA00022723"/>
    </source>
</evidence>
<dbReference type="CDD" id="cd06131">
    <property type="entry name" value="DNA_pol_III_epsilon_Ecoli_like"/>
    <property type="match status" value="1"/>
</dbReference>
<evidence type="ECO:0000313" key="20">
    <source>
        <dbReference type="EMBL" id="TCP14217.1"/>
    </source>
</evidence>
<keyword evidence="11 17" id="KW-0460">Magnesium</keyword>
<feature type="binding site" evidence="17">
    <location>
        <position position="16"/>
    </location>
    <ligand>
        <name>a divalent metal cation</name>
        <dbReference type="ChEBI" id="CHEBI:60240"/>
        <label>1</label>
        <note>catalytic</note>
    </ligand>
</feature>
<proteinExistence type="predicted"/>
<dbReference type="GO" id="GO:0005829">
    <property type="term" value="C:cytosol"/>
    <property type="evidence" value="ECO:0007669"/>
    <property type="project" value="TreeGrafter"/>
</dbReference>
<dbReference type="Pfam" id="PF00929">
    <property type="entry name" value="RNase_T"/>
    <property type="match status" value="1"/>
</dbReference>
<evidence type="ECO:0000256" key="16">
    <source>
        <dbReference type="PIRSR" id="PIRSR606309-2"/>
    </source>
</evidence>
<keyword evidence="6 18" id="KW-0235">DNA replication</keyword>
<name>A0A4R2N302_9PAST</name>
<evidence type="ECO:0000256" key="6">
    <source>
        <dbReference type="ARBA" id="ARBA00022705"/>
    </source>
</evidence>
<evidence type="ECO:0000256" key="4">
    <source>
        <dbReference type="ARBA" id="ARBA00022679"/>
    </source>
</evidence>
<evidence type="ECO:0000256" key="7">
    <source>
        <dbReference type="ARBA" id="ARBA00022722"/>
    </source>
</evidence>
<dbReference type="EC" id="2.7.7.7" evidence="2 18"/>
<evidence type="ECO:0000256" key="3">
    <source>
        <dbReference type="ARBA" id="ARBA00020352"/>
    </source>
</evidence>
<comment type="subunit">
    <text evidence="18">DNA polymerase III contains a core (composed of alpha, epsilon and theta chains) that associates with a tau subunit. This core dimerizes to form the POLIII' complex. PolIII' associates with the gamma complex (composed of gamma, delta, delta', psi and chi chains) and with the beta chain to form the complete DNA polymerase III complex.</text>
</comment>
<keyword evidence="13 17" id="KW-0464">Manganese</keyword>
<evidence type="ECO:0000256" key="2">
    <source>
        <dbReference type="ARBA" id="ARBA00012417"/>
    </source>
</evidence>
<keyword evidence="4 18" id="KW-0808">Transferase</keyword>
<feature type="domain" description="Exonuclease" evidence="19">
    <location>
        <begin position="9"/>
        <end position="185"/>
    </location>
</feature>
<dbReference type="SUPFAM" id="SSF53098">
    <property type="entry name" value="Ribonuclease H-like"/>
    <property type="match status" value="1"/>
</dbReference>
<evidence type="ECO:0000256" key="9">
    <source>
        <dbReference type="ARBA" id="ARBA00022801"/>
    </source>
</evidence>